<dbReference type="STRING" id="311410.LA5095_01882"/>
<gene>
    <name evidence="3" type="ORF">LA5096_03136</name>
</gene>
<organism evidence="3 4">
    <name type="scientific">Roseibium album</name>
    <dbReference type="NCBI Taxonomy" id="311410"/>
    <lineage>
        <taxon>Bacteria</taxon>
        <taxon>Pseudomonadati</taxon>
        <taxon>Pseudomonadota</taxon>
        <taxon>Alphaproteobacteria</taxon>
        <taxon>Hyphomicrobiales</taxon>
        <taxon>Stappiaceae</taxon>
        <taxon>Roseibium</taxon>
    </lineage>
</organism>
<dbReference type="GeneID" id="97670499"/>
<dbReference type="PANTHER" id="PTHR33178">
    <property type="match status" value="1"/>
</dbReference>
<dbReference type="SUPFAM" id="SSF54909">
    <property type="entry name" value="Dimeric alpha+beta barrel"/>
    <property type="match status" value="1"/>
</dbReference>
<dbReference type="Gene3D" id="3.30.70.100">
    <property type="match status" value="1"/>
</dbReference>
<dbReference type="Proteomes" id="UP000049983">
    <property type="component" value="Unassembled WGS sequence"/>
</dbReference>
<dbReference type="RefSeq" id="WP_055114146.1">
    <property type="nucleotide sequence ID" value="NZ_CANKXR010000008.1"/>
</dbReference>
<name>A0A0M7AAW3_9HYPH</name>
<keyword evidence="4" id="KW-1185">Reference proteome</keyword>
<comment type="subunit">
    <text evidence="1">Homodimer.</text>
</comment>
<dbReference type="OrthoDB" id="9816070at2"/>
<accession>A0A0M7AAW3</accession>
<evidence type="ECO:0000313" key="4">
    <source>
        <dbReference type="Proteomes" id="UP000049983"/>
    </source>
</evidence>
<dbReference type="InterPro" id="IPR011008">
    <property type="entry name" value="Dimeric_a/b-barrel"/>
</dbReference>
<dbReference type="InterPro" id="IPR013097">
    <property type="entry name" value="Dabb"/>
</dbReference>
<feature type="domain" description="Stress-response A/B barrel" evidence="2">
    <location>
        <begin position="2"/>
        <end position="100"/>
    </location>
</feature>
<reference evidence="4" key="1">
    <citation type="submission" date="2015-07" db="EMBL/GenBank/DDBJ databases">
        <authorList>
            <person name="Rodrigo-Torres Lidia"/>
            <person name="Arahal R.David."/>
        </authorList>
    </citation>
    <scope>NUCLEOTIDE SEQUENCE [LARGE SCALE GENOMIC DNA]</scope>
    <source>
        <strain evidence="4">CECT 5096</strain>
    </source>
</reference>
<sequence>MIRHIVLVKFQTGVSEETIEDLFQELRRIRDQVPGILDIVSGRSESPEKIERGYMHGFVVDFENWDALERYQTHPDHKALGAKLVANAVGGIDGILVLDIPVPA</sequence>
<evidence type="ECO:0000313" key="3">
    <source>
        <dbReference type="EMBL" id="CTQ72009.1"/>
    </source>
</evidence>
<protein>
    <submittedName>
        <fullName evidence="3">Stress responsive A/B Barrel Domain protein</fullName>
    </submittedName>
</protein>
<evidence type="ECO:0000259" key="2">
    <source>
        <dbReference type="PROSITE" id="PS51502"/>
    </source>
</evidence>
<dbReference type="AlphaFoldDB" id="A0A0M7AAW3"/>
<dbReference type="Pfam" id="PF07876">
    <property type="entry name" value="Dabb"/>
    <property type="match status" value="1"/>
</dbReference>
<dbReference type="PANTHER" id="PTHR33178:SF10">
    <property type="entry name" value="STRESS-RESPONSE A_B BARREL DOMAIN-CONTAINING PROTEIN"/>
    <property type="match status" value="1"/>
</dbReference>
<proteinExistence type="predicted"/>
<dbReference type="InterPro" id="IPR044662">
    <property type="entry name" value="HS1/DABB1-like"/>
</dbReference>
<evidence type="ECO:0000256" key="1">
    <source>
        <dbReference type="ARBA" id="ARBA00011738"/>
    </source>
</evidence>
<dbReference type="PROSITE" id="PS51502">
    <property type="entry name" value="S_R_A_B_BARREL"/>
    <property type="match status" value="1"/>
</dbReference>
<dbReference type="SMART" id="SM00886">
    <property type="entry name" value="Dabb"/>
    <property type="match status" value="1"/>
</dbReference>
<dbReference type="EMBL" id="CXWC01000010">
    <property type="protein sequence ID" value="CTQ72009.1"/>
    <property type="molecule type" value="Genomic_DNA"/>
</dbReference>